<sequence length="252" mass="26873">MSIRRSRRRRRDSPPWPATSGLWRRRPTPGHGPTSRTVSRATPTRSPPPNPPRRKGLAMTVAPEFSRPLPAEPLPPRGRTLTVEADADERAALADRFDLDRLDRFAATVTLRPLGGRRGVVRVELTGTLEVEALRTCVVTLKPLPCTITESLMRRFSSAADDGPGDAELDIDPDSDEDPPDPIVDGLIDVGEALAEAFGLALDPHPRAPGAEISDEALSAGALGSDSASESESAASSPFAALAGLGSARRNR</sequence>
<evidence type="ECO:0008006" key="4">
    <source>
        <dbReference type="Google" id="ProtNLM"/>
    </source>
</evidence>
<dbReference type="Pfam" id="PF02620">
    <property type="entry name" value="YceD"/>
    <property type="match status" value="1"/>
</dbReference>
<feature type="compositionally biased region" description="Low complexity" evidence="1">
    <location>
        <begin position="216"/>
        <end position="252"/>
    </location>
</feature>
<comment type="caution">
    <text evidence="2">The sequence shown here is derived from an EMBL/GenBank/DDBJ whole genome shotgun (WGS) entry which is preliminary data.</text>
</comment>
<evidence type="ECO:0000256" key="1">
    <source>
        <dbReference type="SAM" id="MobiDB-lite"/>
    </source>
</evidence>
<dbReference type="EMBL" id="VWPJ01000001">
    <property type="protein sequence ID" value="KAA5607520.1"/>
    <property type="molecule type" value="Genomic_DNA"/>
</dbReference>
<keyword evidence="3" id="KW-1185">Reference proteome</keyword>
<evidence type="ECO:0000313" key="3">
    <source>
        <dbReference type="Proteomes" id="UP000324065"/>
    </source>
</evidence>
<accession>A0A5M6IGT8</accession>
<feature type="region of interest" description="Disordered" evidence="1">
    <location>
        <begin position="1"/>
        <end position="57"/>
    </location>
</feature>
<reference evidence="2 3" key="1">
    <citation type="submission" date="2019-09" db="EMBL/GenBank/DDBJ databases">
        <title>Genome sequence of Roseospira marina, one of the more divergent members of the non-sulfur purple photosynthetic bacterial family, the Rhodospirillaceae.</title>
        <authorList>
            <person name="Meyer T."/>
            <person name="Kyndt J."/>
        </authorList>
    </citation>
    <scope>NUCLEOTIDE SEQUENCE [LARGE SCALE GENOMIC DNA]</scope>
    <source>
        <strain evidence="2 3">DSM 15113</strain>
    </source>
</reference>
<feature type="region of interest" description="Disordered" evidence="1">
    <location>
        <begin position="205"/>
        <end position="252"/>
    </location>
</feature>
<gene>
    <name evidence="2" type="ORF">F1188_01785</name>
</gene>
<evidence type="ECO:0000313" key="2">
    <source>
        <dbReference type="EMBL" id="KAA5607520.1"/>
    </source>
</evidence>
<proteinExistence type="predicted"/>
<dbReference type="Proteomes" id="UP000324065">
    <property type="component" value="Unassembled WGS sequence"/>
</dbReference>
<feature type="region of interest" description="Disordered" evidence="1">
    <location>
        <begin position="157"/>
        <end position="184"/>
    </location>
</feature>
<dbReference type="AlphaFoldDB" id="A0A5M6IGT8"/>
<feature type="compositionally biased region" description="Basic residues" evidence="1">
    <location>
        <begin position="1"/>
        <end position="11"/>
    </location>
</feature>
<name>A0A5M6IGT8_9PROT</name>
<feature type="compositionally biased region" description="Acidic residues" evidence="1">
    <location>
        <begin position="163"/>
        <end position="180"/>
    </location>
</feature>
<protein>
    <recommendedName>
        <fullName evidence="4">DUF177 domain-containing protein</fullName>
    </recommendedName>
</protein>
<feature type="compositionally biased region" description="Low complexity" evidence="1">
    <location>
        <begin position="33"/>
        <end position="44"/>
    </location>
</feature>
<dbReference type="InterPro" id="IPR003772">
    <property type="entry name" value="YceD"/>
</dbReference>
<organism evidence="2 3">
    <name type="scientific">Roseospira marina</name>
    <dbReference type="NCBI Taxonomy" id="140057"/>
    <lineage>
        <taxon>Bacteria</taxon>
        <taxon>Pseudomonadati</taxon>
        <taxon>Pseudomonadota</taxon>
        <taxon>Alphaproteobacteria</taxon>
        <taxon>Rhodospirillales</taxon>
        <taxon>Rhodospirillaceae</taxon>
        <taxon>Roseospira</taxon>
    </lineage>
</organism>
<dbReference type="OrthoDB" id="8443793at2"/>